<protein>
    <submittedName>
        <fullName evidence="2">Uncharacterized protein</fullName>
    </submittedName>
</protein>
<feature type="compositionally biased region" description="Basic and acidic residues" evidence="1">
    <location>
        <begin position="201"/>
        <end position="213"/>
    </location>
</feature>
<gene>
    <name evidence="2" type="ORF">QBC34DRAFT_379165</name>
</gene>
<reference evidence="2" key="2">
    <citation type="submission" date="2023-05" db="EMBL/GenBank/DDBJ databases">
        <authorList>
            <consortium name="Lawrence Berkeley National Laboratory"/>
            <person name="Steindorff A."/>
            <person name="Hensen N."/>
            <person name="Bonometti L."/>
            <person name="Westerberg I."/>
            <person name="Brannstrom I.O."/>
            <person name="Guillou S."/>
            <person name="Cros-Aarteil S."/>
            <person name="Calhoun S."/>
            <person name="Haridas S."/>
            <person name="Kuo A."/>
            <person name="Mondo S."/>
            <person name="Pangilinan J."/>
            <person name="Riley R."/>
            <person name="Labutti K."/>
            <person name="Andreopoulos B."/>
            <person name="Lipzen A."/>
            <person name="Chen C."/>
            <person name="Yanf M."/>
            <person name="Daum C."/>
            <person name="Ng V."/>
            <person name="Clum A."/>
            <person name="Ohm R."/>
            <person name="Martin F."/>
            <person name="Silar P."/>
            <person name="Natvig D."/>
            <person name="Lalanne C."/>
            <person name="Gautier V."/>
            <person name="Ament-Velasquez S.L."/>
            <person name="Kruys A."/>
            <person name="Hutchinson M.I."/>
            <person name="Powell A.J."/>
            <person name="Barry K."/>
            <person name="Miller A.N."/>
            <person name="Grigoriev I.V."/>
            <person name="Debuchy R."/>
            <person name="Gladieux P."/>
            <person name="Thoren M.H."/>
            <person name="Johannesson H."/>
        </authorList>
    </citation>
    <scope>NUCLEOTIDE SEQUENCE</scope>
    <source>
        <strain evidence="2">PSN243</strain>
    </source>
</reference>
<reference evidence="2" key="1">
    <citation type="journal article" date="2023" name="Mol. Phylogenet. Evol.">
        <title>Genome-scale phylogeny and comparative genomics of the fungal order Sordariales.</title>
        <authorList>
            <person name="Hensen N."/>
            <person name="Bonometti L."/>
            <person name="Westerberg I."/>
            <person name="Brannstrom I.O."/>
            <person name="Guillou S."/>
            <person name="Cros-Aarteil S."/>
            <person name="Calhoun S."/>
            <person name="Haridas S."/>
            <person name="Kuo A."/>
            <person name="Mondo S."/>
            <person name="Pangilinan J."/>
            <person name="Riley R."/>
            <person name="LaButti K."/>
            <person name="Andreopoulos B."/>
            <person name="Lipzen A."/>
            <person name="Chen C."/>
            <person name="Yan M."/>
            <person name="Daum C."/>
            <person name="Ng V."/>
            <person name="Clum A."/>
            <person name="Steindorff A."/>
            <person name="Ohm R.A."/>
            <person name="Martin F."/>
            <person name="Silar P."/>
            <person name="Natvig D.O."/>
            <person name="Lalanne C."/>
            <person name="Gautier V."/>
            <person name="Ament-Velasquez S.L."/>
            <person name="Kruys A."/>
            <person name="Hutchinson M.I."/>
            <person name="Powell A.J."/>
            <person name="Barry K."/>
            <person name="Miller A.N."/>
            <person name="Grigoriev I.V."/>
            <person name="Debuchy R."/>
            <person name="Gladieux P."/>
            <person name="Hiltunen Thoren M."/>
            <person name="Johannesson H."/>
        </authorList>
    </citation>
    <scope>NUCLEOTIDE SEQUENCE</scope>
    <source>
        <strain evidence="2">PSN243</strain>
    </source>
</reference>
<evidence type="ECO:0000256" key="1">
    <source>
        <dbReference type="SAM" id="MobiDB-lite"/>
    </source>
</evidence>
<proteinExistence type="predicted"/>
<dbReference type="Proteomes" id="UP001321760">
    <property type="component" value="Unassembled WGS sequence"/>
</dbReference>
<keyword evidence="3" id="KW-1185">Reference proteome</keyword>
<dbReference type="EMBL" id="MU865932">
    <property type="protein sequence ID" value="KAK4450451.1"/>
    <property type="molecule type" value="Genomic_DNA"/>
</dbReference>
<organism evidence="2 3">
    <name type="scientific">Podospora aff. communis PSN243</name>
    <dbReference type="NCBI Taxonomy" id="3040156"/>
    <lineage>
        <taxon>Eukaryota</taxon>
        <taxon>Fungi</taxon>
        <taxon>Dikarya</taxon>
        <taxon>Ascomycota</taxon>
        <taxon>Pezizomycotina</taxon>
        <taxon>Sordariomycetes</taxon>
        <taxon>Sordariomycetidae</taxon>
        <taxon>Sordariales</taxon>
        <taxon>Podosporaceae</taxon>
        <taxon>Podospora</taxon>
    </lineage>
</organism>
<sequence length="228" mass="25420">MGKAKNVDDCPRVLAIRPHIGNSPPLHSPPLQNIEEYSIPNAARTVSPKMKLSIVALLFAAATTIAVPGDDDDLIFPIEDLPATTWPLTRHHAKDWKQVSSSKKLGYEADDERRTGWSEDQQFSSHNKVGYEAGDMEKSGTGWNEDQQFYSHNKVGYEAGDMEKSGAGWNEDQQFSSHNKVGYETFDKRGMAFNEDKQFYSHNKVGYEGEGGRKRGLSRGDGGKVTPW</sequence>
<comment type="caution">
    <text evidence="2">The sequence shown here is derived from an EMBL/GenBank/DDBJ whole genome shotgun (WGS) entry which is preliminary data.</text>
</comment>
<accession>A0AAV9GS21</accession>
<feature type="region of interest" description="Disordered" evidence="1">
    <location>
        <begin position="201"/>
        <end position="228"/>
    </location>
</feature>
<evidence type="ECO:0000313" key="3">
    <source>
        <dbReference type="Proteomes" id="UP001321760"/>
    </source>
</evidence>
<name>A0AAV9GS21_9PEZI</name>
<dbReference type="AlphaFoldDB" id="A0AAV9GS21"/>
<evidence type="ECO:0000313" key="2">
    <source>
        <dbReference type="EMBL" id="KAK4450451.1"/>
    </source>
</evidence>